<name>A0A9Q4DL33_ACTPL</name>
<reference evidence="2" key="1">
    <citation type="journal article" date="2021" name="Vet Sci">
        <title>O-Serogroups and Pathovirotypes of Escherichia coli Isolated from Post-Weaning Piglets Showing Diarrhoea and/or Oedema in South Korea.</title>
        <authorList>
            <person name="Byun J.W."/>
            <person name="Moon B.Y."/>
            <person name="Do K.H."/>
            <person name="Lee K."/>
            <person name="Lee H.Y."/>
            <person name="Kim W.I."/>
            <person name="So B."/>
            <person name="Lee W.K."/>
        </authorList>
    </citation>
    <scope>NUCLEOTIDE SEQUENCE</scope>
    <source>
        <strain evidence="2">84/14</strain>
    </source>
</reference>
<proteinExistence type="predicted"/>
<reference evidence="2" key="2">
    <citation type="submission" date="2022-12" db="EMBL/GenBank/DDBJ databases">
        <authorList>
            <person name="Kardos G."/>
            <person name="Sarkozi R."/>
            <person name="Laczko L."/>
            <person name="Marton S."/>
            <person name="Makrai L."/>
            <person name="Banyai K."/>
            <person name="Fodor L."/>
        </authorList>
    </citation>
    <scope>NUCLEOTIDE SEQUENCE</scope>
    <source>
        <strain evidence="2">84/14</strain>
    </source>
</reference>
<accession>A0A9Q4DL33</accession>
<comment type="caution">
    <text evidence="2">The sequence shown here is derived from an EMBL/GenBank/DDBJ whole genome shotgun (WGS) entry which is preliminary data.</text>
</comment>
<protein>
    <submittedName>
        <fullName evidence="2">Uncharacterized protein</fullName>
    </submittedName>
</protein>
<dbReference type="RefSeq" id="WP_267992271.1">
    <property type="nucleotide sequence ID" value="NZ_JAPQFC010001036.1"/>
</dbReference>
<organism evidence="2 3">
    <name type="scientific">Actinobacillus pleuropneumoniae</name>
    <name type="common">Haemophilus pleuropneumoniae</name>
    <dbReference type="NCBI Taxonomy" id="715"/>
    <lineage>
        <taxon>Bacteria</taxon>
        <taxon>Pseudomonadati</taxon>
        <taxon>Pseudomonadota</taxon>
        <taxon>Gammaproteobacteria</taxon>
        <taxon>Pasteurellales</taxon>
        <taxon>Pasteurellaceae</taxon>
        <taxon>Actinobacillus</taxon>
    </lineage>
</organism>
<dbReference type="AlphaFoldDB" id="A0A9Q4DL33"/>
<feature type="coiled-coil region" evidence="1">
    <location>
        <begin position="61"/>
        <end position="88"/>
    </location>
</feature>
<gene>
    <name evidence="2" type="ORF">OYG11_12365</name>
</gene>
<evidence type="ECO:0000313" key="2">
    <source>
        <dbReference type="EMBL" id="MCY6524990.1"/>
    </source>
</evidence>
<feature type="non-terminal residue" evidence="2">
    <location>
        <position position="1"/>
    </location>
</feature>
<keyword evidence="1" id="KW-0175">Coiled coil</keyword>
<dbReference type="Proteomes" id="UP001077788">
    <property type="component" value="Unassembled WGS sequence"/>
</dbReference>
<sequence>EQGLVQVPSDSVNMEKAEKEVLVDEPMKGESSHSAVKGLRYEVLEHMSRWSYEWVSMKAENMKIRESYSELKKELEELKSQCGSTTDVELKELDEEIQ</sequence>
<evidence type="ECO:0000256" key="1">
    <source>
        <dbReference type="SAM" id="Coils"/>
    </source>
</evidence>
<dbReference type="EMBL" id="JAPQFC010001036">
    <property type="protein sequence ID" value="MCY6524990.1"/>
    <property type="molecule type" value="Genomic_DNA"/>
</dbReference>
<evidence type="ECO:0000313" key="3">
    <source>
        <dbReference type="Proteomes" id="UP001077788"/>
    </source>
</evidence>